<dbReference type="PANTHER" id="PTHR11547">
    <property type="entry name" value="ARGININE OR CREATINE KINASE"/>
    <property type="match status" value="1"/>
</dbReference>
<evidence type="ECO:0000256" key="1">
    <source>
        <dbReference type="ARBA" id="ARBA00022679"/>
    </source>
</evidence>
<keyword evidence="4 5" id="KW-0067">ATP-binding</keyword>
<evidence type="ECO:0000313" key="7">
    <source>
        <dbReference type="EMBL" id="GAA0200815.1"/>
    </source>
</evidence>
<evidence type="ECO:0000259" key="6">
    <source>
        <dbReference type="PROSITE" id="PS51510"/>
    </source>
</evidence>
<feature type="binding site" evidence="5">
    <location>
        <begin position="177"/>
        <end position="181"/>
    </location>
    <ligand>
        <name>ATP</name>
        <dbReference type="ChEBI" id="CHEBI:30616"/>
    </ligand>
</feature>
<gene>
    <name evidence="7" type="ORF">GCM10008919_00170</name>
</gene>
<feature type="binding site" evidence="5">
    <location>
        <begin position="27"/>
        <end position="31"/>
    </location>
    <ligand>
        <name>ATP</name>
        <dbReference type="ChEBI" id="CHEBI:30616"/>
    </ligand>
</feature>
<protein>
    <submittedName>
        <fullName evidence="7">Protein arginine kinase</fullName>
    </submittedName>
</protein>
<feature type="binding site" evidence="5">
    <location>
        <position position="126"/>
    </location>
    <ligand>
        <name>ATP</name>
        <dbReference type="ChEBI" id="CHEBI:30616"/>
    </ligand>
</feature>
<evidence type="ECO:0000256" key="4">
    <source>
        <dbReference type="ARBA" id="ARBA00022840"/>
    </source>
</evidence>
<dbReference type="InterPro" id="IPR014746">
    <property type="entry name" value="Gln_synth/guanido_kin_cat_dom"/>
</dbReference>
<evidence type="ECO:0000256" key="5">
    <source>
        <dbReference type="PROSITE-ProRule" id="PRU00843"/>
    </source>
</evidence>
<dbReference type="InterPro" id="IPR022414">
    <property type="entry name" value="ATP-guanido_PTrfase_cat"/>
</dbReference>
<keyword evidence="2 5" id="KW-0547">Nucleotide-binding</keyword>
<dbReference type="SUPFAM" id="SSF55931">
    <property type="entry name" value="Glutamine synthetase/guanido kinase"/>
    <property type="match status" value="1"/>
</dbReference>
<evidence type="ECO:0000256" key="2">
    <source>
        <dbReference type="ARBA" id="ARBA00022741"/>
    </source>
</evidence>
<dbReference type="Pfam" id="PF00217">
    <property type="entry name" value="ATP-gua_Ptrans"/>
    <property type="match status" value="1"/>
</dbReference>
<organism evidence="7 8">
    <name type="scientific">Selenomonas dianae</name>
    <dbReference type="NCBI Taxonomy" id="135079"/>
    <lineage>
        <taxon>Bacteria</taxon>
        <taxon>Bacillati</taxon>
        <taxon>Bacillota</taxon>
        <taxon>Negativicutes</taxon>
        <taxon>Selenomonadales</taxon>
        <taxon>Selenomonadaceae</taxon>
        <taxon>Selenomonas</taxon>
    </lineage>
</organism>
<keyword evidence="1 5" id="KW-0808">Transferase</keyword>
<dbReference type="GO" id="GO:0016301">
    <property type="term" value="F:kinase activity"/>
    <property type="evidence" value="ECO:0007669"/>
    <property type="project" value="UniProtKB-KW"/>
</dbReference>
<comment type="caution">
    <text evidence="7">The sequence shown here is derived from an EMBL/GenBank/DDBJ whole genome shotgun (WGS) entry which is preliminary data.</text>
</comment>
<accession>A0ABN0SUH3</accession>
<proteinExistence type="inferred from homology"/>
<dbReference type="RefSeq" id="WP_304988039.1">
    <property type="nucleotide sequence ID" value="NZ_BAAACR010000001.1"/>
</dbReference>
<reference evidence="7 8" key="1">
    <citation type="journal article" date="2019" name="Int. J. Syst. Evol. Microbiol.">
        <title>The Global Catalogue of Microorganisms (GCM) 10K type strain sequencing project: providing services to taxonomists for standard genome sequencing and annotation.</title>
        <authorList>
            <consortium name="The Broad Institute Genomics Platform"/>
            <consortium name="The Broad Institute Genome Sequencing Center for Infectious Disease"/>
            <person name="Wu L."/>
            <person name="Ma J."/>
        </authorList>
    </citation>
    <scope>NUCLEOTIDE SEQUENCE [LARGE SCALE GENOMIC DNA]</scope>
    <source>
        <strain evidence="7 8">JCM 8542</strain>
    </source>
</reference>
<name>A0ABN0SUH3_9FIRM</name>
<dbReference type="Proteomes" id="UP001500399">
    <property type="component" value="Unassembled WGS sequence"/>
</dbReference>
<dbReference type="PROSITE" id="PS51510">
    <property type="entry name" value="PHOSPHAGEN_KINASE_C"/>
    <property type="match status" value="1"/>
</dbReference>
<evidence type="ECO:0000256" key="3">
    <source>
        <dbReference type="ARBA" id="ARBA00022777"/>
    </source>
</evidence>
<dbReference type="InterPro" id="IPR000749">
    <property type="entry name" value="ATP-guanido_PTrfase"/>
</dbReference>
<keyword evidence="3 5" id="KW-0418">Kinase</keyword>
<keyword evidence="8" id="KW-1185">Reference proteome</keyword>
<comment type="similarity">
    <text evidence="5">Belongs to the ATP:guanido phosphotransferase family.</text>
</comment>
<dbReference type="Gene3D" id="3.30.590.10">
    <property type="entry name" value="Glutamine synthetase/guanido kinase, catalytic domain"/>
    <property type="match status" value="1"/>
</dbReference>
<dbReference type="EMBL" id="BAAACR010000001">
    <property type="protein sequence ID" value="GAA0200815.1"/>
    <property type="molecule type" value="Genomic_DNA"/>
</dbReference>
<comment type="caution">
    <text evidence="5">Lacks conserved residue(s) required for the propagation of feature annotation.</text>
</comment>
<feature type="binding site" evidence="5">
    <location>
        <begin position="208"/>
        <end position="213"/>
    </location>
    <ligand>
        <name>ATP</name>
        <dbReference type="ChEBI" id="CHEBI:30616"/>
    </ligand>
</feature>
<evidence type="ECO:0000313" key="8">
    <source>
        <dbReference type="Proteomes" id="UP001500399"/>
    </source>
</evidence>
<sequence>MAVNALLQSSRLSWFGAEGADSDVVLASRVRLARNLVGLPFPGRADLGQLAEIRQCIDVALADLGTELGQPIDRIALDQLTALQRGVLIEKRLVSEKFAEMLPHRMAYISRDTRISILVNEDDHLRIQSMTPGLSLTAAFDMASRVDDYIEARLDLAFDETMGYLTAYPTNLGTGLRASVILHLPGLVYTRNIENIVNTSPQIGLSVHPLEGLGEGAHLYKISNQFTLGYSEAEMIENLQTTVGEIVAHERRARKALSCFGKDGVEDGIWRAFGILSYARALTEQELFTLVSRVRYGIDRGVIKEVAPDAYAEILVAARDNYLKYVAENENLSAGEISAVRAARVRTILQKYRIQG</sequence>
<dbReference type="CDD" id="cd07930">
    <property type="entry name" value="bacterial_phosphagen_kinase"/>
    <property type="match status" value="1"/>
</dbReference>
<dbReference type="PANTHER" id="PTHR11547:SF38">
    <property type="entry name" value="ARGININE KINASE 1-RELATED"/>
    <property type="match status" value="1"/>
</dbReference>
<dbReference type="InterPro" id="IPR023660">
    <property type="entry name" value="Arg_Kinase"/>
</dbReference>
<feature type="domain" description="Phosphagen kinase C-terminal" evidence="6">
    <location>
        <begin position="24"/>
        <end position="253"/>
    </location>
</feature>